<dbReference type="OrthoDB" id="587621at2759"/>
<gene>
    <name evidence="3" type="ORF">BAE44_0022814</name>
</gene>
<dbReference type="STRING" id="888268.A0A1E5UTN9"/>
<evidence type="ECO:0000313" key="4">
    <source>
        <dbReference type="Proteomes" id="UP000095767"/>
    </source>
</evidence>
<dbReference type="PANTHER" id="PTHR44586">
    <property type="entry name" value="F-BOX DOMAIN CONTAINING PROTEIN, EXPRESSED"/>
    <property type="match status" value="1"/>
</dbReference>
<organism evidence="3 4">
    <name type="scientific">Dichanthelium oligosanthes</name>
    <dbReference type="NCBI Taxonomy" id="888268"/>
    <lineage>
        <taxon>Eukaryota</taxon>
        <taxon>Viridiplantae</taxon>
        <taxon>Streptophyta</taxon>
        <taxon>Embryophyta</taxon>
        <taxon>Tracheophyta</taxon>
        <taxon>Spermatophyta</taxon>
        <taxon>Magnoliopsida</taxon>
        <taxon>Liliopsida</taxon>
        <taxon>Poales</taxon>
        <taxon>Poaceae</taxon>
        <taxon>PACMAD clade</taxon>
        <taxon>Panicoideae</taxon>
        <taxon>Panicodae</taxon>
        <taxon>Paniceae</taxon>
        <taxon>Dichantheliinae</taxon>
        <taxon>Dichanthelium</taxon>
    </lineage>
</organism>
<dbReference type="InterPro" id="IPR001810">
    <property type="entry name" value="F-box_dom"/>
</dbReference>
<protein>
    <submittedName>
        <fullName evidence="3">Uncharacterized protein</fullName>
    </submittedName>
</protein>
<dbReference type="Proteomes" id="UP000095767">
    <property type="component" value="Unassembled WGS sequence"/>
</dbReference>
<feature type="domain" description="F-box" evidence="1">
    <location>
        <begin position="9"/>
        <end position="47"/>
    </location>
</feature>
<accession>A0A1E5UTN9</accession>
<dbReference type="Pfam" id="PF00646">
    <property type="entry name" value="F-box"/>
    <property type="match status" value="1"/>
</dbReference>
<reference evidence="3 4" key="1">
    <citation type="submission" date="2016-09" db="EMBL/GenBank/DDBJ databases">
        <title>The draft genome of Dichanthelium oligosanthes: A C3 panicoid grass species.</title>
        <authorList>
            <person name="Studer A.J."/>
            <person name="Schnable J.C."/>
            <person name="Brutnell T.P."/>
        </authorList>
    </citation>
    <scope>NUCLEOTIDE SEQUENCE [LARGE SCALE GENOMIC DNA]</scope>
    <source>
        <strain evidence="4">cv. Kellogg 1175</strain>
        <tissue evidence="3">Leaf</tissue>
    </source>
</reference>
<comment type="caution">
    <text evidence="3">The sequence shown here is derived from an EMBL/GenBank/DDBJ whole genome shotgun (WGS) entry which is preliminary data.</text>
</comment>
<evidence type="ECO:0000313" key="3">
    <source>
        <dbReference type="EMBL" id="OEL16165.1"/>
    </source>
</evidence>
<evidence type="ECO:0000259" key="2">
    <source>
        <dbReference type="Pfam" id="PF03478"/>
    </source>
</evidence>
<dbReference type="EMBL" id="LWDX02063792">
    <property type="protein sequence ID" value="OEL16165.1"/>
    <property type="molecule type" value="Genomic_DNA"/>
</dbReference>
<dbReference type="InterPro" id="IPR036047">
    <property type="entry name" value="F-box-like_dom_sf"/>
</dbReference>
<dbReference type="InterPro" id="IPR005174">
    <property type="entry name" value="KIB1-4_b-propeller"/>
</dbReference>
<keyword evidence="4" id="KW-1185">Reference proteome</keyword>
<dbReference type="CDD" id="cd09917">
    <property type="entry name" value="F-box_SF"/>
    <property type="match status" value="1"/>
</dbReference>
<dbReference type="SUPFAM" id="SSF81383">
    <property type="entry name" value="F-box domain"/>
    <property type="match status" value="1"/>
</dbReference>
<dbReference type="Pfam" id="PF03478">
    <property type="entry name" value="Beta-prop_KIB1-4"/>
    <property type="match status" value="1"/>
</dbReference>
<dbReference type="AlphaFoldDB" id="A0A1E5UTN9"/>
<feature type="domain" description="KIB1-4 beta-propeller" evidence="2">
    <location>
        <begin position="75"/>
        <end position="376"/>
    </location>
</feature>
<evidence type="ECO:0000259" key="1">
    <source>
        <dbReference type="Pfam" id="PF00646"/>
    </source>
</evidence>
<dbReference type="PANTHER" id="PTHR44586:SF23">
    <property type="entry name" value="F-BOX DOMAIN-CONTAINING PROTEIN"/>
    <property type="match status" value="1"/>
</dbReference>
<proteinExistence type="predicted"/>
<dbReference type="Gene3D" id="1.20.1280.50">
    <property type="match status" value="1"/>
</dbReference>
<sequence length="423" mass="47056">MEAAVYPDWSGLPEDLMIMVMRGLDIPDLFCAGTVCAPWYAACSAVRRVRIPITDASPCLLYSCAADDPDTATIYSPSSGASFKVRLPAPSFRSRHVVGAGHGWVVTADEASNLQAVNPLTGAQVDLPPATGLHHVQAASDEEGRPVYIVYNEVHPDTPAVYAARELRLYLYNRACLSCSPSAGRGCVVLLLHQDEGEMSYARLGDDRWTLITQNETVPWKFGYRTAAYNEKDGLFYVLTHQCSIYTLDLNGPSPIARKITQKATLFYDRNSCIVFAPWGDILHVYRLALLRTLASSVQVPAEWAQDVIDPRLESYTDGMELYKVDIDCEKLVKMSSLDLQGHALFLGFNSMLLSTKDFPRLKPNCAYLTDDNWEQIGSINIYCCREIGMWNFEKEALESLADLHSSVPLNWPPPIWITPSLC</sequence>
<name>A0A1E5UTN9_9POAL</name>